<name>A0A813G9Q5_POLGL</name>
<dbReference type="AlphaFoldDB" id="A0A813G9Q5"/>
<organism evidence="3 5">
    <name type="scientific">Polarella glacialis</name>
    <name type="common">Dinoflagellate</name>
    <dbReference type="NCBI Taxonomy" id="89957"/>
    <lineage>
        <taxon>Eukaryota</taxon>
        <taxon>Sar</taxon>
        <taxon>Alveolata</taxon>
        <taxon>Dinophyceae</taxon>
        <taxon>Suessiales</taxon>
        <taxon>Suessiaceae</taxon>
        <taxon>Polarella</taxon>
    </lineage>
</organism>
<dbReference type="EMBL" id="CAJNNV010028091">
    <property type="protein sequence ID" value="CAE8622929.1"/>
    <property type="molecule type" value="Genomic_DNA"/>
</dbReference>
<comment type="caution">
    <text evidence="3">The sequence shown here is derived from an EMBL/GenBank/DDBJ whole genome shotgun (WGS) entry which is preliminary data.</text>
</comment>
<evidence type="ECO:0000313" key="3">
    <source>
        <dbReference type="EMBL" id="CAE8622929.1"/>
    </source>
</evidence>
<gene>
    <name evidence="3" type="ORF">PGLA1383_LOCUS40272</name>
    <name evidence="4" type="ORF">PGLA2088_LOCUS33325</name>
</gene>
<keyword evidence="1" id="KW-0812">Transmembrane</keyword>
<keyword evidence="2" id="KW-0732">Signal</keyword>
<dbReference type="Proteomes" id="UP000654075">
    <property type="component" value="Unassembled WGS sequence"/>
</dbReference>
<dbReference type="Proteomes" id="UP000626109">
    <property type="component" value="Unassembled WGS sequence"/>
</dbReference>
<evidence type="ECO:0000313" key="4">
    <source>
        <dbReference type="EMBL" id="CAE8704698.1"/>
    </source>
</evidence>
<evidence type="ECO:0000256" key="1">
    <source>
        <dbReference type="SAM" id="Phobius"/>
    </source>
</evidence>
<accession>A0A813G9Q5</accession>
<evidence type="ECO:0000313" key="5">
    <source>
        <dbReference type="Proteomes" id="UP000654075"/>
    </source>
</evidence>
<dbReference type="EMBL" id="CAJNNW010030844">
    <property type="protein sequence ID" value="CAE8704698.1"/>
    <property type="molecule type" value="Genomic_DNA"/>
</dbReference>
<feature type="chain" id="PRO_5036221990" evidence="2">
    <location>
        <begin position="32"/>
        <end position="157"/>
    </location>
</feature>
<keyword evidence="1" id="KW-1133">Transmembrane helix</keyword>
<feature type="signal peptide" evidence="2">
    <location>
        <begin position="1"/>
        <end position="31"/>
    </location>
</feature>
<keyword evidence="5" id="KW-1185">Reference proteome</keyword>
<protein>
    <submittedName>
        <fullName evidence="3">Uncharacterized protein</fullName>
    </submittedName>
</protein>
<keyword evidence="1" id="KW-0472">Membrane</keyword>
<evidence type="ECO:0000256" key="2">
    <source>
        <dbReference type="SAM" id="SignalP"/>
    </source>
</evidence>
<proteinExistence type="predicted"/>
<reference evidence="3" key="1">
    <citation type="submission" date="2021-02" db="EMBL/GenBank/DDBJ databases">
        <authorList>
            <person name="Dougan E. K."/>
            <person name="Rhodes N."/>
            <person name="Thang M."/>
            <person name="Chan C."/>
        </authorList>
    </citation>
    <scope>NUCLEOTIDE SEQUENCE</scope>
</reference>
<feature type="transmembrane region" description="Helical" evidence="1">
    <location>
        <begin position="125"/>
        <end position="151"/>
    </location>
</feature>
<sequence length="157" mass="17740">MKMASRVFVSSAVPAAAWLLLLFPLQAWSQAANPAVVSQEAELKSLGLKFLALKAQPEVPTGSQPDWFDWSSEPKGLSRRLDGDEDCSGNSLLHQCKSLFHGNSKDEQQCCREHLEHVARELPWWAWPLIIIGLVCFLICLWRCCCAILCFPCRRRK</sequence>